<dbReference type="EMBL" id="QKZT01000024">
    <property type="protein sequence ID" value="PZX47557.1"/>
    <property type="molecule type" value="Genomic_DNA"/>
</dbReference>
<comment type="similarity">
    <text evidence="1">Belongs to the sulfatase family.</text>
</comment>
<keyword evidence="2" id="KW-0479">Metal-binding</keyword>
<dbReference type="CDD" id="cd16143">
    <property type="entry name" value="ARS_like"/>
    <property type="match status" value="1"/>
</dbReference>
<organism evidence="6 7">
    <name type="scientific">Algoriphagus chordae</name>
    <dbReference type="NCBI Taxonomy" id="237019"/>
    <lineage>
        <taxon>Bacteria</taxon>
        <taxon>Pseudomonadati</taxon>
        <taxon>Bacteroidota</taxon>
        <taxon>Cytophagia</taxon>
        <taxon>Cytophagales</taxon>
        <taxon>Cyclobacteriaceae</taxon>
        <taxon>Algoriphagus</taxon>
    </lineage>
</organism>
<keyword evidence="4" id="KW-0106">Calcium</keyword>
<dbReference type="InterPro" id="IPR050738">
    <property type="entry name" value="Sulfatase"/>
</dbReference>
<feature type="domain" description="Sulfatase N-terminal" evidence="5">
    <location>
        <begin position="32"/>
        <end position="394"/>
    </location>
</feature>
<dbReference type="PANTHER" id="PTHR42693">
    <property type="entry name" value="ARYLSULFATASE FAMILY MEMBER"/>
    <property type="match status" value="1"/>
</dbReference>
<evidence type="ECO:0000256" key="1">
    <source>
        <dbReference type="ARBA" id="ARBA00008779"/>
    </source>
</evidence>
<dbReference type="PANTHER" id="PTHR42693:SF53">
    <property type="entry name" value="ENDO-4-O-SULFATASE"/>
    <property type="match status" value="1"/>
</dbReference>
<evidence type="ECO:0000259" key="5">
    <source>
        <dbReference type="Pfam" id="PF00884"/>
    </source>
</evidence>
<dbReference type="PROSITE" id="PS00523">
    <property type="entry name" value="SULFATASE_1"/>
    <property type="match status" value="1"/>
</dbReference>
<protein>
    <submittedName>
        <fullName evidence="6">Arylsulfatase A-like enzyme</fullName>
    </submittedName>
</protein>
<evidence type="ECO:0000256" key="2">
    <source>
        <dbReference type="ARBA" id="ARBA00022723"/>
    </source>
</evidence>
<dbReference type="GO" id="GO:0004065">
    <property type="term" value="F:arylsulfatase activity"/>
    <property type="evidence" value="ECO:0007669"/>
    <property type="project" value="TreeGrafter"/>
</dbReference>
<dbReference type="InterPro" id="IPR024607">
    <property type="entry name" value="Sulfatase_CS"/>
</dbReference>
<proteinExistence type="inferred from homology"/>
<evidence type="ECO:0000256" key="3">
    <source>
        <dbReference type="ARBA" id="ARBA00022801"/>
    </source>
</evidence>
<dbReference type="Gene3D" id="3.40.720.10">
    <property type="entry name" value="Alkaline Phosphatase, subunit A"/>
    <property type="match status" value="1"/>
</dbReference>
<dbReference type="PROSITE" id="PS00149">
    <property type="entry name" value="SULFATASE_2"/>
    <property type="match status" value="1"/>
</dbReference>
<gene>
    <name evidence="6" type="ORF">LV85_03906</name>
</gene>
<keyword evidence="7" id="KW-1185">Reference proteome</keyword>
<evidence type="ECO:0000313" key="7">
    <source>
        <dbReference type="Proteomes" id="UP000248882"/>
    </source>
</evidence>
<dbReference type="OrthoDB" id="9764377at2"/>
<keyword evidence="3" id="KW-0378">Hydrolase</keyword>
<dbReference type="SUPFAM" id="SSF53649">
    <property type="entry name" value="Alkaline phosphatase-like"/>
    <property type="match status" value="1"/>
</dbReference>
<dbReference type="AlphaFoldDB" id="A0A2W7QV58"/>
<dbReference type="InterPro" id="IPR000917">
    <property type="entry name" value="Sulfatase_N"/>
</dbReference>
<sequence>MQALLLLRPNVVALFLTLLILSACSIETSTSPNIVIIYADDMGYGDLNIQNPNSKIPTPNLDNLAREGMRFTDAHSSSGICSPSRYALLTGSYHWRRQFGIVGSFGKPFFAESDVTLPQLLQTNGYTTACIGKWHLGWDWEFENQPTAEVNQWGQMTKYYLSEDIDWSKPIAGGPLDRGFDYYFGDGTINFPPYAWVENDRIIQAPTETMDINNIGFEVKEGSWEFRPGPKVKDWNPYEVLPTLTKKAKEWIKSQDKNKPFFLYFALPSPHAPIIPNDEFDGKSQAGSYGDFMVQTDWVIGEVLSALKEKGLEENTIVIFSADNGPEHYAWERAENFGHFSMGNFRGLKRDVWEGGHHVPFIVKWPGHIQAESVSSEVISQIDVMATLANIVGIEIPEKAAPDSYDFTPVFTGKDYNSPLREATIHNTNAKIWGIRKGEWLYINDSTGGLRPLPESFKELTGYTDFHTEGLLFNMKEDPEQRDNLFERNQEKVTELRTLLEDYKNSESTAKRSK</sequence>
<reference evidence="6 7" key="1">
    <citation type="submission" date="2018-06" db="EMBL/GenBank/DDBJ databases">
        <title>Genomic Encyclopedia of Archaeal and Bacterial Type Strains, Phase II (KMG-II): from individual species to whole genera.</title>
        <authorList>
            <person name="Goeker M."/>
        </authorList>
    </citation>
    <scope>NUCLEOTIDE SEQUENCE [LARGE SCALE GENOMIC DNA]</scope>
    <source>
        <strain evidence="6 7">DSM 19830</strain>
    </source>
</reference>
<dbReference type="RefSeq" id="WP_111322588.1">
    <property type="nucleotide sequence ID" value="NZ_QKZT01000024.1"/>
</dbReference>
<dbReference type="Gene3D" id="3.30.1120.10">
    <property type="match status" value="1"/>
</dbReference>
<name>A0A2W7QV58_9BACT</name>
<dbReference type="Proteomes" id="UP000248882">
    <property type="component" value="Unassembled WGS sequence"/>
</dbReference>
<dbReference type="GO" id="GO:0046872">
    <property type="term" value="F:metal ion binding"/>
    <property type="evidence" value="ECO:0007669"/>
    <property type="project" value="UniProtKB-KW"/>
</dbReference>
<evidence type="ECO:0000313" key="6">
    <source>
        <dbReference type="EMBL" id="PZX47557.1"/>
    </source>
</evidence>
<accession>A0A2W7QV58</accession>
<dbReference type="InterPro" id="IPR017850">
    <property type="entry name" value="Alkaline_phosphatase_core_sf"/>
</dbReference>
<dbReference type="Pfam" id="PF00884">
    <property type="entry name" value="Sulfatase"/>
    <property type="match status" value="1"/>
</dbReference>
<comment type="caution">
    <text evidence="6">The sequence shown here is derived from an EMBL/GenBank/DDBJ whole genome shotgun (WGS) entry which is preliminary data.</text>
</comment>
<evidence type="ECO:0000256" key="4">
    <source>
        <dbReference type="ARBA" id="ARBA00022837"/>
    </source>
</evidence>